<organism evidence="2 3">
    <name type="scientific">Pararobbsia silviterrae</name>
    <dbReference type="NCBI Taxonomy" id="1792498"/>
    <lineage>
        <taxon>Bacteria</taxon>
        <taxon>Pseudomonadati</taxon>
        <taxon>Pseudomonadota</taxon>
        <taxon>Betaproteobacteria</taxon>
        <taxon>Burkholderiales</taxon>
        <taxon>Burkholderiaceae</taxon>
        <taxon>Pararobbsia</taxon>
    </lineage>
</organism>
<keyword evidence="3" id="KW-1185">Reference proteome</keyword>
<feature type="compositionally biased region" description="Basic residues" evidence="1">
    <location>
        <begin position="192"/>
        <end position="202"/>
    </location>
</feature>
<proteinExistence type="predicted"/>
<evidence type="ECO:0000313" key="2">
    <source>
        <dbReference type="EMBL" id="RKP44757.1"/>
    </source>
</evidence>
<dbReference type="EMBL" id="RBZU01000019">
    <property type="protein sequence ID" value="RKP44757.1"/>
    <property type="molecule type" value="Genomic_DNA"/>
</dbReference>
<evidence type="ECO:0000313" key="3">
    <source>
        <dbReference type="Proteomes" id="UP000270342"/>
    </source>
</evidence>
<accession>A0A494X217</accession>
<evidence type="ECO:0000256" key="1">
    <source>
        <dbReference type="SAM" id="MobiDB-lite"/>
    </source>
</evidence>
<dbReference type="Proteomes" id="UP000270342">
    <property type="component" value="Unassembled WGS sequence"/>
</dbReference>
<protein>
    <submittedName>
        <fullName evidence="2">Uncharacterized protein</fullName>
    </submittedName>
</protein>
<name>A0A494X217_9BURK</name>
<comment type="caution">
    <text evidence="2">The sequence shown here is derived from an EMBL/GenBank/DDBJ whole genome shotgun (WGS) entry which is preliminary data.</text>
</comment>
<dbReference type="RefSeq" id="WP_121091304.1">
    <property type="nucleotide sequence ID" value="NZ_RBZU01000019.1"/>
</dbReference>
<feature type="region of interest" description="Disordered" evidence="1">
    <location>
        <begin position="133"/>
        <end position="165"/>
    </location>
</feature>
<reference evidence="2 3" key="1">
    <citation type="submission" date="2018-10" db="EMBL/GenBank/DDBJ databases">
        <title>Robbsia sp. DHC34, isolated from soil.</title>
        <authorList>
            <person name="Gao Z.-H."/>
            <person name="Qiu L.-H."/>
        </authorList>
    </citation>
    <scope>NUCLEOTIDE SEQUENCE [LARGE SCALE GENOMIC DNA]</scope>
    <source>
        <strain evidence="2 3">DHC34</strain>
    </source>
</reference>
<sequence>MSKAKPVLFLKAHVGSYTRSDGTVVQAHETSARSAVPRHRSIVEAATYSGGHHEEHSVSHLPNQSSRGIRVGAGDKAHAMEHARATFSAAGLKRKGTDTISGAEQYESASHAGEIWHNNGTVHVVVQRKSKAAAPAASGGLHHTDLREGDEIEGPDGEKHEYSHTQRGVGRMVVHTGAGHTFPTERDGTLKGFKKTGHNFAD</sequence>
<dbReference type="AlphaFoldDB" id="A0A494X217"/>
<feature type="region of interest" description="Disordered" evidence="1">
    <location>
        <begin position="180"/>
        <end position="202"/>
    </location>
</feature>
<gene>
    <name evidence="2" type="ORF">D7S86_27450</name>
</gene>